<organism evidence="1">
    <name type="scientific">Homalodisca liturata</name>
    <dbReference type="NCBI Taxonomy" id="320908"/>
    <lineage>
        <taxon>Eukaryota</taxon>
        <taxon>Metazoa</taxon>
        <taxon>Ecdysozoa</taxon>
        <taxon>Arthropoda</taxon>
        <taxon>Hexapoda</taxon>
        <taxon>Insecta</taxon>
        <taxon>Pterygota</taxon>
        <taxon>Neoptera</taxon>
        <taxon>Paraneoptera</taxon>
        <taxon>Hemiptera</taxon>
        <taxon>Auchenorrhyncha</taxon>
        <taxon>Membracoidea</taxon>
        <taxon>Cicadellidae</taxon>
        <taxon>Cicadellinae</taxon>
        <taxon>Proconiini</taxon>
        <taxon>Homalodisca</taxon>
    </lineage>
</organism>
<proteinExistence type="predicted"/>
<accession>A0A1B6IUY4</accession>
<name>A0A1B6IUY4_9HEMI</name>
<reference evidence="1" key="1">
    <citation type="submission" date="2015-11" db="EMBL/GenBank/DDBJ databases">
        <title>De novo transcriptome assembly of four potential Pierce s Disease insect vectors from Arizona vineyards.</title>
        <authorList>
            <person name="Tassone E.E."/>
        </authorList>
    </citation>
    <scope>NUCLEOTIDE SEQUENCE</scope>
</reference>
<protein>
    <submittedName>
        <fullName evidence="1">Uncharacterized protein</fullName>
    </submittedName>
</protein>
<dbReference type="EMBL" id="GECU01017046">
    <property type="protein sequence ID" value="JAS90660.1"/>
    <property type="molecule type" value="Transcribed_RNA"/>
</dbReference>
<feature type="non-terminal residue" evidence="1">
    <location>
        <position position="1"/>
    </location>
</feature>
<evidence type="ECO:0000313" key="1">
    <source>
        <dbReference type="EMBL" id="JAS90660.1"/>
    </source>
</evidence>
<sequence>TTPSNTSQMRLSLQSTALVSDRFGISDRATAAIALSVLFDLGMVSESETSLVIDKNKIRREKQKVINRLLKKKTSKIQKQRESTLMGKKTILFPRINLEIKCTVGSRKKNT</sequence>
<dbReference type="AlphaFoldDB" id="A0A1B6IUY4"/>
<gene>
    <name evidence="1" type="ORF">g.57239</name>
</gene>